<gene>
    <name evidence="2" type="ORF">SS50377_14667</name>
    <name evidence="3" type="ORF">SS50377_21753</name>
</gene>
<evidence type="ECO:0000313" key="4">
    <source>
        <dbReference type="Proteomes" id="UP000018208"/>
    </source>
</evidence>
<feature type="region of interest" description="Disordered" evidence="1">
    <location>
        <begin position="87"/>
        <end position="110"/>
    </location>
</feature>
<evidence type="ECO:0000256" key="1">
    <source>
        <dbReference type="SAM" id="MobiDB-lite"/>
    </source>
</evidence>
<organism evidence="2">
    <name type="scientific">Spironucleus salmonicida</name>
    <dbReference type="NCBI Taxonomy" id="348837"/>
    <lineage>
        <taxon>Eukaryota</taxon>
        <taxon>Metamonada</taxon>
        <taxon>Diplomonadida</taxon>
        <taxon>Hexamitidae</taxon>
        <taxon>Hexamitinae</taxon>
        <taxon>Spironucleus</taxon>
    </lineage>
</organism>
<name>V6LLG4_9EUKA</name>
<evidence type="ECO:0000313" key="3">
    <source>
        <dbReference type="EMBL" id="KAH0576192.1"/>
    </source>
</evidence>
<feature type="compositionally biased region" description="Acidic residues" evidence="1">
    <location>
        <begin position="91"/>
        <end position="110"/>
    </location>
</feature>
<evidence type="ECO:0000313" key="2">
    <source>
        <dbReference type="EMBL" id="EST45392.1"/>
    </source>
</evidence>
<reference evidence="3" key="2">
    <citation type="submission" date="2020-12" db="EMBL/GenBank/DDBJ databases">
        <title>New Spironucleus salmonicida genome in near-complete chromosomes.</title>
        <authorList>
            <person name="Xu F."/>
            <person name="Kurt Z."/>
            <person name="Jimenez-Gonzalez A."/>
            <person name="Astvaldsson A."/>
            <person name="Andersson J.O."/>
            <person name="Svard S.G."/>
        </authorList>
    </citation>
    <scope>NUCLEOTIDE SEQUENCE</scope>
    <source>
        <strain evidence="3">ATCC 50377</strain>
    </source>
</reference>
<dbReference type="EMBL" id="KI546098">
    <property type="protein sequence ID" value="EST45392.1"/>
    <property type="molecule type" value="Genomic_DNA"/>
</dbReference>
<dbReference type="Proteomes" id="UP000018208">
    <property type="component" value="Unassembled WGS sequence"/>
</dbReference>
<dbReference type="VEuPathDB" id="GiardiaDB:SS50377_21753"/>
<reference evidence="2 3" key="1">
    <citation type="journal article" date="2014" name="PLoS Genet.">
        <title>The Genome of Spironucleus salmonicida Highlights a Fish Pathogen Adapted to Fluctuating Environments.</title>
        <authorList>
            <person name="Xu F."/>
            <person name="Jerlstrom-Hultqvist J."/>
            <person name="Einarsson E."/>
            <person name="Astvaldsson A."/>
            <person name="Svard S.G."/>
            <person name="Andersson J.O."/>
        </authorList>
    </citation>
    <scope>NUCLEOTIDE SEQUENCE</scope>
    <source>
        <strain evidence="3">ATCC 50377</strain>
    </source>
</reference>
<keyword evidence="4" id="KW-1185">Reference proteome</keyword>
<dbReference type="Gene3D" id="1.10.20.10">
    <property type="entry name" value="Histone, subunit A"/>
    <property type="match status" value="1"/>
</dbReference>
<dbReference type="AlphaFoldDB" id="V6LLG4"/>
<accession>V6LLG4</accession>
<protein>
    <recommendedName>
        <fullName evidence="5">Transcription factor CBF/NF-Y/archaeal histone domain-containing protein</fullName>
    </recommendedName>
</protein>
<proteinExistence type="predicted"/>
<dbReference type="InterPro" id="IPR009072">
    <property type="entry name" value="Histone-fold"/>
</dbReference>
<dbReference type="EMBL" id="AUWU02000002">
    <property type="protein sequence ID" value="KAH0576192.1"/>
    <property type="molecule type" value="Genomic_DNA"/>
</dbReference>
<dbReference type="GO" id="GO:0046982">
    <property type="term" value="F:protein heterodimerization activity"/>
    <property type="evidence" value="ECO:0007669"/>
    <property type="project" value="InterPro"/>
</dbReference>
<dbReference type="SUPFAM" id="SSF47113">
    <property type="entry name" value="Histone-fold"/>
    <property type="match status" value="1"/>
</dbReference>
<sequence>MQKEADFQLAPVMKLFDFSTQISKDAKLAFQRSASTTASFVSYLSASKTAKKQIQPKDVVEAVRQIAIPGLQEALDLFLLGLEAGKKTSNDDEQQNGEVIDDEGVMDEME</sequence>
<dbReference type="OrthoDB" id="1707486at2759"/>
<evidence type="ECO:0008006" key="5">
    <source>
        <dbReference type="Google" id="ProtNLM"/>
    </source>
</evidence>